<gene>
    <name evidence="2" type="ORF">DBRI1063_LOCUS19468</name>
</gene>
<organism evidence="2">
    <name type="scientific">Ditylum brightwellii</name>
    <dbReference type="NCBI Taxonomy" id="49249"/>
    <lineage>
        <taxon>Eukaryota</taxon>
        <taxon>Sar</taxon>
        <taxon>Stramenopiles</taxon>
        <taxon>Ochrophyta</taxon>
        <taxon>Bacillariophyta</taxon>
        <taxon>Mediophyceae</taxon>
        <taxon>Lithodesmiophycidae</taxon>
        <taxon>Lithodesmiales</taxon>
        <taxon>Lithodesmiaceae</taxon>
        <taxon>Ditylum</taxon>
    </lineage>
</organism>
<evidence type="ECO:0000256" key="1">
    <source>
        <dbReference type="SAM" id="SignalP"/>
    </source>
</evidence>
<sequence length="359" mass="38286">MRISVSSLALLIAGASSAAAASASNADNSNLAITHVRSLGMRALHQAHSKARVVGRRMQDSNGGDVDIDIDGLFGDGGDLDIDSMLGGGGDEDEDDYLDFLLGGGIMDMINPDLICGFLPLITSDPTFADALDAFGMSCSKFGCDEDNSHLVMNCAIAGELCSSDDPYAGTQRRRLGEPEEDDEFCVQDSSIEMSMELDFQDSIEIVTKQCCTYTKPDYMADLGPGCLSMTTEVDFEGLMGEVMDMMGDMMETGTFPEEAELTPEEAAAEAQELLQYYSIKECHGEFDGGSVTCECGFCDDGMGFELNCSNGIVTEQCNNFDASTYTDMVGQFSGVAQPGATPNESDLPISVLRFAKAP</sequence>
<keyword evidence="1" id="KW-0732">Signal</keyword>
<evidence type="ECO:0000313" key="2">
    <source>
        <dbReference type="EMBL" id="CAD9346628.1"/>
    </source>
</evidence>
<dbReference type="AlphaFoldDB" id="A0A7S2EN70"/>
<proteinExistence type="predicted"/>
<name>A0A7S2EN70_9STRA</name>
<reference evidence="2" key="1">
    <citation type="submission" date="2021-01" db="EMBL/GenBank/DDBJ databases">
        <authorList>
            <person name="Corre E."/>
            <person name="Pelletier E."/>
            <person name="Niang G."/>
            <person name="Scheremetjew M."/>
            <person name="Finn R."/>
            <person name="Kale V."/>
            <person name="Holt S."/>
            <person name="Cochrane G."/>
            <person name="Meng A."/>
            <person name="Brown T."/>
            <person name="Cohen L."/>
        </authorList>
    </citation>
    <scope>NUCLEOTIDE SEQUENCE</scope>
    <source>
        <strain evidence="2">Pop2</strain>
    </source>
</reference>
<feature type="signal peptide" evidence="1">
    <location>
        <begin position="1"/>
        <end position="23"/>
    </location>
</feature>
<accession>A0A7S2EN70</accession>
<dbReference type="EMBL" id="HBGN01030210">
    <property type="protein sequence ID" value="CAD9346628.1"/>
    <property type="molecule type" value="Transcribed_RNA"/>
</dbReference>
<feature type="chain" id="PRO_5031353504" evidence="1">
    <location>
        <begin position="24"/>
        <end position="359"/>
    </location>
</feature>
<protein>
    <submittedName>
        <fullName evidence="2">Uncharacterized protein</fullName>
    </submittedName>
</protein>